<proteinExistence type="predicted"/>
<gene>
    <name evidence="2" type="ORF">PCON_02684</name>
</gene>
<evidence type="ECO:0000313" key="3">
    <source>
        <dbReference type="Proteomes" id="UP000018144"/>
    </source>
</evidence>
<dbReference type="OrthoDB" id="4966402at2759"/>
<sequence>MCSWERVEYRACGHIHKRLVGYCHFARNDPFRQCFGVQTTRRERAADATEQCPHCPTAQPQTQQPGHQMQDGQMMEA</sequence>
<protein>
    <submittedName>
        <fullName evidence="2">Uncharacterized protein</fullName>
    </submittedName>
</protein>
<organism evidence="2 3">
    <name type="scientific">Pyronema omphalodes (strain CBS 100304)</name>
    <name type="common">Pyronema confluens</name>
    <dbReference type="NCBI Taxonomy" id="1076935"/>
    <lineage>
        <taxon>Eukaryota</taxon>
        <taxon>Fungi</taxon>
        <taxon>Dikarya</taxon>
        <taxon>Ascomycota</taxon>
        <taxon>Pezizomycotina</taxon>
        <taxon>Pezizomycetes</taxon>
        <taxon>Pezizales</taxon>
        <taxon>Pyronemataceae</taxon>
        <taxon>Pyronema</taxon>
    </lineage>
</organism>
<dbReference type="AlphaFoldDB" id="U4LHL4"/>
<dbReference type="EMBL" id="HF936318">
    <property type="protein sequence ID" value="CCX16153.1"/>
    <property type="molecule type" value="Genomic_DNA"/>
</dbReference>
<feature type="region of interest" description="Disordered" evidence="1">
    <location>
        <begin position="48"/>
        <end position="77"/>
    </location>
</feature>
<evidence type="ECO:0000256" key="1">
    <source>
        <dbReference type="SAM" id="MobiDB-lite"/>
    </source>
</evidence>
<accession>U4LHL4</accession>
<keyword evidence="3" id="KW-1185">Reference proteome</keyword>
<evidence type="ECO:0000313" key="2">
    <source>
        <dbReference type="EMBL" id="CCX16153.1"/>
    </source>
</evidence>
<dbReference type="Proteomes" id="UP000018144">
    <property type="component" value="Unassembled WGS sequence"/>
</dbReference>
<feature type="compositionally biased region" description="Low complexity" evidence="1">
    <location>
        <begin position="51"/>
        <end position="77"/>
    </location>
</feature>
<reference evidence="2 3" key="1">
    <citation type="journal article" date="2013" name="PLoS Genet.">
        <title>The genome and development-dependent transcriptomes of Pyronema confluens: a window into fungal evolution.</title>
        <authorList>
            <person name="Traeger S."/>
            <person name="Altegoer F."/>
            <person name="Freitag M."/>
            <person name="Gabaldon T."/>
            <person name="Kempken F."/>
            <person name="Kumar A."/>
            <person name="Marcet-Houben M."/>
            <person name="Poggeler S."/>
            <person name="Stajich J.E."/>
            <person name="Nowrousian M."/>
        </authorList>
    </citation>
    <scope>NUCLEOTIDE SEQUENCE [LARGE SCALE GENOMIC DNA]</scope>
    <source>
        <strain evidence="3">CBS 100304</strain>
        <tissue evidence="2">Vegetative mycelium</tissue>
    </source>
</reference>
<name>U4LHL4_PYROM</name>